<dbReference type="PROSITE" id="PS00041">
    <property type="entry name" value="HTH_ARAC_FAMILY_1"/>
    <property type="match status" value="1"/>
</dbReference>
<name>A0A7X0CCT4_9BURK</name>
<sequence length="134" mass="14734">MACQQRSPAPHRDREKSAILHAIASRFADSELELGAVAHGAGVNRNKVNDVLKAELGCTFTGYLNRLRLTEAARLLAERDSASITDIAYTVGYNHVSYFNKLFKLDYGCTPRAFRAQAHRTPICPSPTSGEKTP</sequence>
<evidence type="ECO:0000313" key="5">
    <source>
        <dbReference type="EMBL" id="MBB6133121.1"/>
    </source>
</evidence>
<dbReference type="InterPro" id="IPR009057">
    <property type="entry name" value="Homeodomain-like_sf"/>
</dbReference>
<evidence type="ECO:0000259" key="4">
    <source>
        <dbReference type="PROSITE" id="PS01124"/>
    </source>
</evidence>
<dbReference type="GO" id="GO:0003700">
    <property type="term" value="F:DNA-binding transcription factor activity"/>
    <property type="evidence" value="ECO:0007669"/>
    <property type="project" value="InterPro"/>
</dbReference>
<dbReference type="Gene3D" id="1.10.10.60">
    <property type="entry name" value="Homeodomain-like"/>
    <property type="match status" value="2"/>
</dbReference>
<evidence type="ECO:0000256" key="1">
    <source>
        <dbReference type="ARBA" id="ARBA00023015"/>
    </source>
</evidence>
<dbReference type="PRINTS" id="PR00032">
    <property type="entry name" value="HTHARAC"/>
</dbReference>
<dbReference type="PANTHER" id="PTHR43280:SF27">
    <property type="entry name" value="TRANSCRIPTIONAL REGULATOR MTLR"/>
    <property type="match status" value="1"/>
</dbReference>
<accession>A0A7X0CCT4</accession>
<organism evidence="5 6">
    <name type="scientific">Massilia aurea</name>
    <dbReference type="NCBI Taxonomy" id="373040"/>
    <lineage>
        <taxon>Bacteria</taxon>
        <taxon>Pseudomonadati</taxon>
        <taxon>Pseudomonadota</taxon>
        <taxon>Betaproteobacteria</taxon>
        <taxon>Burkholderiales</taxon>
        <taxon>Oxalobacteraceae</taxon>
        <taxon>Telluria group</taxon>
        <taxon>Massilia</taxon>
    </lineage>
</organism>
<keyword evidence="2 5" id="KW-0238">DNA-binding</keyword>
<dbReference type="AlphaFoldDB" id="A0A7X0CCT4"/>
<dbReference type="InterPro" id="IPR018062">
    <property type="entry name" value="HTH_AraC-typ_CS"/>
</dbReference>
<dbReference type="EMBL" id="JACHBX010000001">
    <property type="protein sequence ID" value="MBB6133121.1"/>
    <property type="molecule type" value="Genomic_DNA"/>
</dbReference>
<gene>
    <name evidence="5" type="ORF">HD842_001232</name>
</gene>
<dbReference type="Pfam" id="PF12833">
    <property type="entry name" value="HTH_18"/>
    <property type="match status" value="1"/>
</dbReference>
<dbReference type="SMART" id="SM00342">
    <property type="entry name" value="HTH_ARAC"/>
    <property type="match status" value="1"/>
</dbReference>
<reference evidence="5 6" key="1">
    <citation type="submission" date="2020-08" db="EMBL/GenBank/DDBJ databases">
        <title>The Agave Microbiome: Exploring the role of microbial communities in plant adaptations to desert environments.</title>
        <authorList>
            <person name="Partida-Martinez L.P."/>
        </authorList>
    </citation>
    <scope>NUCLEOTIDE SEQUENCE [LARGE SCALE GENOMIC DNA]</scope>
    <source>
        <strain evidence="5 6">AT3.2</strain>
    </source>
</reference>
<dbReference type="Proteomes" id="UP000540787">
    <property type="component" value="Unassembled WGS sequence"/>
</dbReference>
<protein>
    <submittedName>
        <fullName evidence="5">AraC-like DNA-binding protein</fullName>
    </submittedName>
</protein>
<dbReference type="InterPro" id="IPR018060">
    <property type="entry name" value="HTH_AraC"/>
</dbReference>
<evidence type="ECO:0000313" key="6">
    <source>
        <dbReference type="Proteomes" id="UP000540787"/>
    </source>
</evidence>
<evidence type="ECO:0000256" key="2">
    <source>
        <dbReference type="ARBA" id="ARBA00023125"/>
    </source>
</evidence>
<dbReference type="InterPro" id="IPR020449">
    <property type="entry name" value="Tscrpt_reg_AraC-type_HTH"/>
</dbReference>
<dbReference type="PROSITE" id="PS01124">
    <property type="entry name" value="HTH_ARAC_FAMILY_2"/>
    <property type="match status" value="1"/>
</dbReference>
<dbReference type="GO" id="GO:0043565">
    <property type="term" value="F:sequence-specific DNA binding"/>
    <property type="evidence" value="ECO:0007669"/>
    <property type="project" value="InterPro"/>
</dbReference>
<dbReference type="RefSeq" id="WP_183552316.1">
    <property type="nucleotide sequence ID" value="NZ_JACHBX010000001.1"/>
</dbReference>
<feature type="domain" description="HTH araC/xylS-type" evidence="4">
    <location>
        <begin position="17"/>
        <end position="117"/>
    </location>
</feature>
<keyword evidence="6" id="KW-1185">Reference proteome</keyword>
<proteinExistence type="predicted"/>
<dbReference type="SUPFAM" id="SSF46689">
    <property type="entry name" value="Homeodomain-like"/>
    <property type="match status" value="1"/>
</dbReference>
<keyword evidence="3" id="KW-0804">Transcription</keyword>
<evidence type="ECO:0000256" key="3">
    <source>
        <dbReference type="ARBA" id="ARBA00023163"/>
    </source>
</evidence>
<keyword evidence="1" id="KW-0805">Transcription regulation</keyword>
<comment type="caution">
    <text evidence="5">The sequence shown here is derived from an EMBL/GenBank/DDBJ whole genome shotgun (WGS) entry which is preliminary data.</text>
</comment>
<dbReference type="PANTHER" id="PTHR43280">
    <property type="entry name" value="ARAC-FAMILY TRANSCRIPTIONAL REGULATOR"/>
    <property type="match status" value="1"/>
</dbReference>